<gene>
    <name evidence="6" type="ORF">ACFTOW_09595</name>
</gene>
<reference evidence="7" key="1">
    <citation type="journal article" date="2019" name="Int. J. Syst. Evol. Microbiol.">
        <title>The Global Catalogue of Microorganisms (GCM) 10K type strain sequencing project: providing services to taxonomists for standard genome sequencing and annotation.</title>
        <authorList>
            <consortium name="The Broad Institute Genomics Platform"/>
            <consortium name="The Broad Institute Genome Sequencing Center for Infectious Disease"/>
            <person name="Wu L."/>
            <person name="Ma J."/>
        </authorList>
    </citation>
    <scope>NUCLEOTIDE SEQUENCE [LARGE SCALE GENOMIC DNA]</scope>
    <source>
        <strain evidence="7">CGMCC 1.12477</strain>
    </source>
</reference>
<dbReference type="Gene3D" id="3.40.190.290">
    <property type="match status" value="1"/>
</dbReference>
<organism evidence="6 7">
    <name type="scientific">Lacimonas salitolerans</name>
    <dbReference type="NCBI Taxonomy" id="1323750"/>
    <lineage>
        <taxon>Bacteria</taxon>
        <taxon>Pseudomonadati</taxon>
        <taxon>Pseudomonadota</taxon>
        <taxon>Alphaproteobacteria</taxon>
        <taxon>Rhodobacterales</taxon>
        <taxon>Paracoccaceae</taxon>
        <taxon>Lacimonas</taxon>
    </lineage>
</organism>
<dbReference type="PANTHER" id="PTHR30419">
    <property type="entry name" value="HTH-TYPE TRANSCRIPTIONAL REGULATOR YBHD"/>
    <property type="match status" value="1"/>
</dbReference>
<dbReference type="RefSeq" id="WP_379915036.1">
    <property type="nucleotide sequence ID" value="NZ_JBHUDD010000053.1"/>
</dbReference>
<sequence>MIITLRQITAFRTVAELHSFSRAAERLGTSQPALSAVIRDLETALGARLFDRTTRRVDLTEAGVAFAAHALPGLEQIARAVDQVQDMRALRQGLVRVAAPPLLAATALPRVLADLARSHPGIQIRIADLGTDAIMAQIRTGQADLGLGTFPAGEDGFDRLPVLRDELMAFVAGDDPAQTLDWTALAQGPFITLTRESGIRLLTEVGFETAQAPLRPAHEVHQIGTALALVAAGLGRAVLPAYARAAAGQVRAVPLTAPVVAREITLITARDRAASPATLAVRAAIRGALRAKG</sequence>
<evidence type="ECO:0000256" key="2">
    <source>
        <dbReference type="ARBA" id="ARBA00023015"/>
    </source>
</evidence>
<evidence type="ECO:0000256" key="3">
    <source>
        <dbReference type="ARBA" id="ARBA00023125"/>
    </source>
</evidence>
<dbReference type="InterPro" id="IPR036390">
    <property type="entry name" value="WH_DNA-bd_sf"/>
</dbReference>
<accession>A0ABW4EEA7</accession>
<dbReference type="PROSITE" id="PS50931">
    <property type="entry name" value="HTH_LYSR"/>
    <property type="match status" value="1"/>
</dbReference>
<evidence type="ECO:0000259" key="5">
    <source>
        <dbReference type="PROSITE" id="PS50931"/>
    </source>
</evidence>
<name>A0ABW4EEA7_9RHOB</name>
<keyword evidence="4" id="KW-0804">Transcription</keyword>
<dbReference type="PRINTS" id="PR00039">
    <property type="entry name" value="HTHLYSR"/>
</dbReference>
<dbReference type="InterPro" id="IPR050950">
    <property type="entry name" value="HTH-type_LysR_regulators"/>
</dbReference>
<evidence type="ECO:0000256" key="1">
    <source>
        <dbReference type="ARBA" id="ARBA00009437"/>
    </source>
</evidence>
<evidence type="ECO:0000313" key="7">
    <source>
        <dbReference type="Proteomes" id="UP001597186"/>
    </source>
</evidence>
<keyword evidence="7" id="KW-1185">Reference proteome</keyword>
<dbReference type="Pfam" id="PF03466">
    <property type="entry name" value="LysR_substrate"/>
    <property type="match status" value="1"/>
</dbReference>
<evidence type="ECO:0000256" key="4">
    <source>
        <dbReference type="ARBA" id="ARBA00023163"/>
    </source>
</evidence>
<dbReference type="InterPro" id="IPR036388">
    <property type="entry name" value="WH-like_DNA-bd_sf"/>
</dbReference>
<dbReference type="Gene3D" id="1.10.10.10">
    <property type="entry name" value="Winged helix-like DNA-binding domain superfamily/Winged helix DNA-binding domain"/>
    <property type="match status" value="1"/>
</dbReference>
<dbReference type="Pfam" id="PF00126">
    <property type="entry name" value="HTH_1"/>
    <property type="match status" value="1"/>
</dbReference>
<dbReference type="Proteomes" id="UP001597186">
    <property type="component" value="Unassembled WGS sequence"/>
</dbReference>
<dbReference type="InterPro" id="IPR000847">
    <property type="entry name" value="LysR_HTH_N"/>
</dbReference>
<dbReference type="InterPro" id="IPR005119">
    <property type="entry name" value="LysR_subst-bd"/>
</dbReference>
<comment type="caution">
    <text evidence="6">The sequence shown here is derived from an EMBL/GenBank/DDBJ whole genome shotgun (WGS) entry which is preliminary data.</text>
</comment>
<dbReference type="EMBL" id="JBHUDD010000053">
    <property type="protein sequence ID" value="MFD1509655.1"/>
    <property type="molecule type" value="Genomic_DNA"/>
</dbReference>
<proteinExistence type="inferred from homology"/>
<comment type="similarity">
    <text evidence="1">Belongs to the LysR transcriptional regulatory family.</text>
</comment>
<dbReference type="PANTHER" id="PTHR30419:SF8">
    <property type="entry name" value="NITROGEN ASSIMILATION TRANSCRIPTIONAL ACTIVATOR-RELATED"/>
    <property type="match status" value="1"/>
</dbReference>
<protein>
    <submittedName>
        <fullName evidence="6">LysR family transcriptional regulator</fullName>
    </submittedName>
</protein>
<dbReference type="SUPFAM" id="SSF53850">
    <property type="entry name" value="Periplasmic binding protein-like II"/>
    <property type="match status" value="1"/>
</dbReference>
<keyword evidence="3" id="KW-0238">DNA-binding</keyword>
<dbReference type="SUPFAM" id="SSF46785">
    <property type="entry name" value="Winged helix' DNA-binding domain"/>
    <property type="match status" value="1"/>
</dbReference>
<feature type="domain" description="HTH lysR-type" evidence="5">
    <location>
        <begin position="3"/>
        <end position="60"/>
    </location>
</feature>
<evidence type="ECO:0000313" key="6">
    <source>
        <dbReference type="EMBL" id="MFD1509655.1"/>
    </source>
</evidence>
<keyword evidence="2" id="KW-0805">Transcription regulation</keyword>